<dbReference type="EMBL" id="JAJOZI010000068">
    <property type="protein sequence ID" value="MCD7039436.1"/>
    <property type="molecule type" value="Genomic_DNA"/>
</dbReference>
<gene>
    <name evidence="1" type="ORF">LRQ20_13985</name>
</gene>
<keyword evidence="2" id="KW-1185">Reference proteome</keyword>
<reference evidence="1 2" key="1">
    <citation type="journal article" date="2022" name="Int. J. Syst. Evol. Microbiol.">
        <title>Pseudomonas petroselini sp. nov., a pathogen causing bacterial rot of parsley in Japan.</title>
        <authorList>
            <person name="Sawada H."/>
            <person name="Fujikawa T."/>
            <person name="Osada S."/>
            <person name="Satou M."/>
        </authorList>
    </citation>
    <scope>NUCLEOTIDE SEQUENCE [LARGE SCALE GENOMIC DNA]</scope>
    <source>
        <strain evidence="1 2">MAFF 311096</strain>
    </source>
</reference>
<protein>
    <submittedName>
        <fullName evidence="1">Uncharacterized protein</fullName>
    </submittedName>
</protein>
<comment type="caution">
    <text evidence="1">The sequence shown here is derived from an EMBL/GenBank/DDBJ whole genome shotgun (WGS) entry which is preliminary data.</text>
</comment>
<accession>A0ABS8QUX6</accession>
<reference evidence="1 2" key="2">
    <citation type="journal article" date="2023" name="Plant Pathol.">
        <title>Dismantling and reorganizing Pseudomonas marginalis sensu#lato.</title>
        <authorList>
            <person name="Sawada H."/>
            <person name="Fujikawa T."/>
            <person name="Satou M."/>
        </authorList>
    </citation>
    <scope>NUCLEOTIDE SEQUENCE [LARGE SCALE GENOMIC DNA]</scope>
    <source>
        <strain evidence="1 2">MAFF 311096</strain>
    </source>
</reference>
<proteinExistence type="predicted"/>
<organism evidence="1 2">
    <name type="scientific">Pseudomonas petroselini</name>
    <dbReference type="NCBI Taxonomy" id="2899822"/>
    <lineage>
        <taxon>Bacteria</taxon>
        <taxon>Pseudomonadati</taxon>
        <taxon>Pseudomonadota</taxon>
        <taxon>Gammaproteobacteria</taxon>
        <taxon>Pseudomonadales</taxon>
        <taxon>Pseudomonadaceae</taxon>
        <taxon>Pseudomonas</taxon>
    </lineage>
</organism>
<evidence type="ECO:0000313" key="2">
    <source>
        <dbReference type="Proteomes" id="UP001154922"/>
    </source>
</evidence>
<sequence>MSKDSKTLLVGIFEHLRVLRATVAELESVVEIEVDALRGSQTVDVDDSIHLSFMKLQDQIGEMEETLATIAEATGETPKL</sequence>
<dbReference type="Proteomes" id="UP001154922">
    <property type="component" value="Unassembled WGS sequence"/>
</dbReference>
<dbReference type="RefSeq" id="WP_231808574.1">
    <property type="nucleotide sequence ID" value="NZ_JAJOZG010000138.1"/>
</dbReference>
<name>A0ABS8QUX6_9PSED</name>
<evidence type="ECO:0000313" key="1">
    <source>
        <dbReference type="EMBL" id="MCD7039436.1"/>
    </source>
</evidence>